<reference evidence="2" key="1">
    <citation type="submission" date="2019-06" db="EMBL/GenBank/DDBJ databases">
        <authorList>
            <person name="Zheng W."/>
        </authorList>
    </citation>
    <scope>NUCLEOTIDE SEQUENCE</scope>
    <source>
        <strain evidence="2">QDHG01</strain>
    </source>
</reference>
<comment type="caution">
    <text evidence="2">The sequence shown here is derived from an EMBL/GenBank/DDBJ whole genome shotgun (WGS) entry which is preliminary data.</text>
</comment>
<accession>A0A8J8NBM7</accession>
<protein>
    <submittedName>
        <fullName evidence="2">Uncharacterized protein</fullName>
    </submittedName>
</protein>
<keyword evidence="1" id="KW-0812">Transmembrane</keyword>
<organism evidence="2 3">
    <name type="scientific">Halteria grandinella</name>
    <dbReference type="NCBI Taxonomy" id="5974"/>
    <lineage>
        <taxon>Eukaryota</taxon>
        <taxon>Sar</taxon>
        <taxon>Alveolata</taxon>
        <taxon>Ciliophora</taxon>
        <taxon>Intramacronucleata</taxon>
        <taxon>Spirotrichea</taxon>
        <taxon>Stichotrichia</taxon>
        <taxon>Sporadotrichida</taxon>
        <taxon>Halteriidae</taxon>
        <taxon>Halteria</taxon>
    </lineage>
</organism>
<evidence type="ECO:0000256" key="1">
    <source>
        <dbReference type="SAM" id="Phobius"/>
    </source>
</evidence>
<dbReference type="Proteomes" id="UP000785679">
    <property type="component" value="Unassembled WGS sequence"/>
</dbReference>
<evidence type="ECO:0000313" key="2">
    <source>
        <dbReference type="EMBL" id="TNV71922.1"/>
    </source>
</evidence>
<dbReference type="OrthoDB" id="311501at2759"/>
<dbReference type="AlphaFoldDB" id="A0A8J8NBM7"/>
<dbReference type="EMBL" id="RRYP01025760">
    <property type="protein sequence ID" value="TNV71922.1"/>
    <property type="molecule type" value="Genomic_DNA"/>
</dbReference>
<name>A0A8J8NBM7_HALGN</name>
<gene>
    <name evidence="2" type="ORF">FGO68_gene17578</name>
</gene>
<sequence length="168" mass="19643">MVFIAGNSILLLLEIVSPFFGYWHGVSMGMTLFFSFMGGMMLNSYSTKMIQDIWLMPDGRHIEVTFFNAFWIPKTEKLRIVNLGYLAPSRLYNVESASYMQNRTLYINLHRNLYKHPEYEEIIKRIFMGQQLSFASLTGFETKTMAQTKDEMGVTGRLIKPKKKKQYH</sequence>
<proteinExistence type="predicted"/>
<feature type="transmembrane region" description="Helical" evidence="1">
    <location>
        <begin position="20"/>
        <end position="42"/>
    </location>
</feature>
<keyword evidence="1" id="KW-0472">Membrane</keyword>
<evidence type="ECO:0000313" key="3">
    <source>
        <dbReference type="Proteomes" id="UP000785679"/>
    </source>
</evidence>
<keyword evidence="1" id="KW-1133">Transmembrane helix</keyword>
<keyword evidence="3" id="KW-1185">Reference proteome</keyword>